<dbReference type="InterPro" id="IPR015854">
    <property type="entry name" value="ABC_transpr_LolD-like"/>
</dbReference>
<dbReference type="Proteomes" id="UP000186455">
    <property type="component" value="Unassembled WGS sequence"/>
</dbReference>
<dbReference type="STRING" id="1048205.AB852_14715"/>
<dbReference type="GO" id="GO:0005524">
    <property type="term" value="F:ATP binding"/>
    <property type="evidence" value="ECO:0007669"/>
    <property type="project" value="UniProtKB-KW"/>
</dbReference>
<accession>A0A1Q4V7Y0</accession>
<dbReference type="PANTHER" id="PTHR24220">
    <property type="entry name" value="IMPORT ATP-BINDING PROTEIN"/>
    <property type="match status" value="1"/>
</dbReference>
<dbReference type="GO" id="GO:0005886">
    <property type="term" value="C:plasma membrane"/>
    <property type="evidence" value="ECO:0007669"/>
    <property type="project" value="TreeGrafter"/>
</dbReference>
<dbReference type="AlphaFoldDB" id="A0A1Q4V7Y0"/>
<dbReference type="PROSITE" id="PS50893">
    <property type="entry name" value="ABC_TRANSPORTER_2"/>
    <property type="match status" value="1"/>
</dbReference>
<dbReference type="Pfam" id="PF00005">
    <property type="entry name" value="ABC_tran"/>
    <property type="match status" value="1"/>
</dbReference>
<dbReference type="InterPro" id="IPR003439">
    <property type="entry name" value="ABC_transporter-like_ATP-bd"/>
</dbReference>
<evidence type="ECO:0000256" key="2">
    <source>
        <dbReference type="ARBA" id="ARBA00022741"/>
    </source>
</evidence>
<dbReference type="SMART" id="SM00382">
    <property type="entry name" value="AAA"/>
    <property type="match status" value="1"/>
</dbReference>
<dbReference type="InterPro" id="IPR017871">
    <property type="entry name" value="ABC_transporter-like_CS"/>
</dbReference>
<dbReference type="InterPro" id="IPR017911">
    <property type="entry name" value="MacB-like_ATP-bd"/>
</dbReference>
<evidence type="ECO:0000256" key="3">
    <source>
        <dbReference type="ARBA" id="ARBA00022840"/>
    </source>
</evidence>
<sequence>MAPILPPVANSALSATGLRYEIPGRTLLDGATLTVESGQSVAVTGPSGSGKSTLLMCLLGLLQPKSGRIEIAGKEITRMRPGQLAKHRRDSIGMVFQFAELLPELSPVENVALAALLAGRKRGEAFSRAEELLDELAVSGALSTATTDLSGGERQRVAVARALINEPALLLADEPTGALDEENRDSVATLLFSLPKRWNCGLLVVTHDASIAGQADRHVVLRQGAFHVAEHAGGTA</sequence>
<proteinExistence type="predicted"/>
<feature type="domain" description="ABC transporter" evidence="4">
    <location>
        <begin position="13"/>
        <end position="236"/>
    </location>
</feature>
<evidence type="ECO:0000313" key="5">
    <source>
        <dbReference type="EMBL" id="OKH93936.1"/>
    </source>
</evidence>
<dbReference type="CDD" id="cd03255">
    <property type="entry name" value="ABC_MJ0796_LolCDE_FtsE"/>
    <property type="match status" value="1"/>
</dbReference>
<dbReference type="PROSITE" id="PS00211">
    <property type="entry name" value="ABC_TRANSPORTER_1"/>
    <property type="match status" value="1"/>
</dbReference>
<protein>
    <submittedName>
        <fullName evidence="5">ABC transporter ATP-binding protein</fullName>
    </submittedName>
</protein>
<evidence type="ECO:0000313" key="6">
    <source>
        <dbReference type="Proteomes" id="UP000186455"/>
    </source>
</evidence>
<dbReference type="GO" id="GO:0016887">
    <property type="term" value="F:ATP hydrolysis activity"/>
    <property type="evidence" value="ECO:0007669"/>
    <property type="project" value="InterPro"/>
</dbReference>
<evidence type="ECO:0000259" key="4">
    <source>
        <dbReference type="PROSITE" id="PS50893"/>
    </source>
</evidence>
<dbReference type="InterPro" id="IPR027417">
    <property type="entry name" value="P-loop_NTPase"/>
</dbReference>
<organism evidence="5 6">
    <name type="scientific">Streptomyces uncialis</name>
    <dbReference type="NCBI Taxonomy" id="1048205"/>
    <lineage>
        <taxon>Bacteria</taxon>
        <taxon>Bacillati</taxon>
        <taxon>Actinomycetota</taxon>
        <taxon>Actinomycetes</taxon>
        <taxon>Kitasatosporales</taxon>
        <taxon>Streptomycetaceae</taxon>
        <taxon>Streptomyces</taxon>
    </lineage>
</organism>
<gene>
    <name evidence="5" type="ORF">AB852_14715</name>
</gene>
<dbReference type="GO" id="GO:0022857">
    <property type="term" value="F:transmembrane transporter activity"/>
    <property type="evidence" value="ECO:0007669"/>
    <property type="project" value="TreeGrafter"/>
</dbReference>
<dbReference type="RefSeq" id="WP_073788221.1">
    <property type="nucleotide sequence ID" value="NZ_LFBV01000003.1"/>
</dbReference>
<keyword evidence="3 5" id="KW-0067">ATP-binding</keyword>
<evidence type="ECO:0000256" key="1">
    <source>
        <dbReference type="ARBA" id="ARBA00022448"/>
    </source>
</evidence>
<comment type="caution">
    <text evidence="5">The sequence shown here is derived from an EMBL/GenBank/DDBJ whole genome shotgun (WGS) entry which is preliminary data.</text>
</comment>
<name>A0A1Q4V7Y0_9ACTN</name>
<keyword evidence="6" id="KW-1185">Reference proteome</keyword>
<reference evidence="5 6" key="1">
    <citation type="submission" date="2015-06" db="EMBL/GenBank/DDBJ databases">
        <title>Cloning and characterization of the uncialamcin biosynthetic gene cluster.</title>
        <authorList>
            <person name="Yan X."/>
            <person name="Huang T."/>
            <person name="Ge H."/>
            <person name="Shen B."/>
        </authorList>
    </citation>
    <scope>NUCLEOTIDE SEQUENCE [LARGE SCALE GENOMIC DNA]</scope>
    <source>
        <strain evidence="5 6">DCA2648</strain>
    </source>
</reference>
<keyword evidence="2" id="KW-0547">Nucleotide-binding</keyword>
<dbReference type="InterPro" id="IPR003593">
    <property type="entry name" value="AAA+_ATPase"/>
</dbReference>
<dbReference type="Gene3D" id="3.40.50.300">
    <property type="entry name" value="P-loop containing nucleotide triphosphate hydrolases"/>
    <property type="match status" value="1"/>
</dbReference>
<dbReference type="SUPFAM" id="SSF52540">
    <property type="entry name" value="P-loop containing nucleoside triphosphate hydrolases"/>
    <property type="match status" value="1"/>
</dbReference>
<keyword evidence="1" id="KW-0813">Transport</keyword>
<dbReference type="EMBL" id="LFBV01000003">
    <property type="protein sequence ID" value="OKH93936.1"/>
    <property type="molecule type" value="Genomic_DNA"/>
</dbReference>